<evidence type="ECO:0000259" key="1">
    <source>
        <dbReference type="Pfam" id="PF01471"/>
    </source>
</evidence>
<protein>
    <submittedName>
        <fullName evidence="2">Peptidoglycan-binding protein</fullName>
    </submittedName>
</protein>
<organism evidence="2 3">
    <name type="scientific">Paenibacillus chartarius</name>
    <dbReference type="NCBI Taxonomy" id="747481"/>
    <lineage>
        <taxon>Bacteria</taxon>
        <taxon>Bacillati</taxon>
        <taxon>Bacillota</taxon>
        <taxon>Bacilli</taxon>
        <taxon>Bacillales</taxon>
        <taxon>Paenibacillaceae</taxon>
        <taxon>Paenibacillus</taxon>
    </lineage>
</organism>
<evidence type="ECO:0000313" key="3">
    <source>
        <dbReference type="Proteomes" id="UP001589776"/>
    </source>
</evidence>
<dbReference type="InterPro" id="IPR002477">
    <property type="entry name" value="Peptidoglycan-bd-like"/>
</dbReference>
<dbReference type="Proteomes" id="UP001589776">
    <property type="component" value="Unassembled WGS sequence"/>
</dbReference>
<dbReference type="Pfam" id="PF01471">
    <property type="entry name" value="PG_binding_1"/>
    <property type="match status" value="1"/>
</dbReference>
<accession>A0ABV6DH27</accession>
<dbReference type="InterPro" id="IPR036366">
    <property type="entry name" value="PGBDSf"/>
</dbReference>
<dbReference type="InterPro" id="IPR036365">
    <property type="entry name" value="PGBD-like_sf"/>
</dbReference>
<name>A0ABV6DH27_9BACL</name>
<reference evidence="2 3" key="1">
    <citation type="submission" date="2024-09" db="EMBL/GenBank/DDBJ databases">
        <authorList>
            <person name="Sun Q."/>
            <person name="Mori K."/>
        </authorList>
    </citation>
    <scope>NUCLEOTIDE SEQUENCE [LARGE SCALE GENOMIC DNA]</scope>
    <source>
        <strain evidence="2 3">CCM 7759</strain>
    </source>
</reference>
<gene>
    <name evidence="2" type="ORF">ACFFK0_05725</name>
</gene>
<dbReference type="Gene3D" id="1.10.101.10">
    <property type="entry name" value="PGBD-like superfamily/PGBD"/>
    <property type="match status" value="1"/>
</dbReference>
<dbReference type="EMBL" id="JBHLWN010000024">
    <property type="protein sequence ID" value="MFC0211955.1"/>
    <property type="molecule type" value="Genomic_DNA"/>
</dbReference>
<keyword evidence="3" id="KW-1185">Reference proteome</keyword>
<sequence>MKPFGELVVSVYREGNLAPISGAQVEISDMNGNGVQRLQTDEFGIIQTVALPALPNRNNRSDNTSGAQAVQGKYNVTVKHPRYETVRLEGVRILEGSKAIPEVHLSSVRSEGLPVMKTLKLEDPEPPVVKIGQNPFNISELTVNSHAIVKSLKLPMSHHHVPYHHNPHPPIGLTIPETIRLHVFPKEGTNEPVRTVVVKFVDYIKGVVHQELDGFTEDEAIKANIIAFVSFTLNRYYTDHYRNQNKNYHITNDPSVDLGFIERPTMQEPLVRNTDAFFSQFIEYPGHPHFPFLALHCTSGCANEGKLDMEQSRILAREGKDHVQLIKQFYGQNYNPRSAAFIMINNQFYTFINPLKLGDSGGRVQEIQTYLDAIGKSYGLQVLRRAVEENGRFGEKTLKVVKAYQQYVLKWKGNKITGVVDQATWYNLLTNYYIAINSPSRNDHAFDFPAPPPPARLEAQTPTGELVVSVYQKGDLTPIPGTQVEISDMSGNIIRRLQTDQFGNMEAMTLPALPSDIRSENAGGAPAAQGKYIITVKHPNYEQVRVEYVKIHAGSRAIPEIHLTPARMEDTSAIKTIKIDDSKPTAVKRPENPYNISQLSIHPQLFYSTYKFAHGYEPNPHPVIGLVIPDTIRLHLIVKRDLITGRLIRTQARTIEVPFVDYIKGVLHKEINGFTEDEAIRANVIAVVSFTLNRYYTEFYRRQGKDYHITDNTGIDHDFDEHHLANAQEPLVRNIEEFFNKYIEYPGDHFFPFLSQY</sequence>
<evidence type="ECO:0000313" key="2">
    <source>
        <dbReference type="EMBL" id="MFC0211955.1"/>
    </source>
</evidence>
<dbReference type="RefSeq" id="WP_377469020.1">
    <property type="nucleotide sequence ID" value="NZ_JBHLWN010000024.1"/>
</dbReference>
<dbReference type="SUPFAM" id="SSF47090">
    <property type="entry name" value="PGBD-like"/>
    <property type="match status" value="1"/>
</dbReference>
<feature type="domain" description="Peptidoglycan binding-like" evidence="1">
    <location>
        <begin position="360"/>
        <end position="426"/>
    </location>
</feature>
<proteinExistence type="predicted"/>
<comment type="caution">
    <text evidence="2">The sequence shown here is derived from an EMBL/GenBank/DDBJ whole genome shotgun (WGS) entry which is preliminary data.</text>
</comment>